<evidence type="ECO:0000256" key="2">
    <source>
        <dbReference type="ARBA" id="ARBA00023134"/>
    </source>
</evidence>
<gene>
    <name evidence="4" type="ORF">RFI_16535</name>
</gene>
<dbReference type="Pfam" id="PF00071">
    <property type="entry name" value="Ras"/>
    <property type="match status" value="1"/>
</dbReference>
<dbReference type="GO" id="GO:0005525">
    <property type="term" value="F:GTP binding"/>
    <property type="evidence" value="ECO:0007669"/>
    <property type="project" value="UniProtKB-KW"/>
</dbReference>
<feature type="transmembrane region" description="Helical" evidence="3">
    <location>
        <begin position="113"/>
        <end position="133"/>
    </location>
</feature>
<keyword evidence="3" id="KW-1133">Transmembrane helix</keyword>
<organism evidence="4 5">
    <name type="scientific">Reticulomyxa filosa</name>
    <dbReference type="NCBI Taxonomy" id="46433"/>
    <lineage>
        <taxon>Eukaryota</taxon>
        <taxon>Sar</taxon>
        <taxon>Rhizaria</taxon>
        <taxon>Retaria</taxon>
        <taxon>Foraminifera</taxon>
        <taxon>Monothalamids</taxon>
        <taxon>Reticulomyxidae</taxon>
        <taxon>Reticulomyxa</taxon>
    </lineage>
</organism>
<dbReference type="PANTHER" id="PTHR24070">
    <property type="entry name" value="RAS, DI-RAS, AND RHEB FAMILY MEMBERS OF SMALL GTPASE SUPERFAMILY"/>
    <property type="match status" value="1"/>
</dbReference>
<dbReference type="SMART" id="SM00175">
    <property type="entry name" value="RAB"/>
    <property type="match status" value="1"/>
</dbReference>
<dbReference type="EMBL" id="ASPP01012361">
    <property type="protein sequence ID" value="ETO20682.1"/>
    <property type="molecule type" value="Genomic_DNA"/>
</dbReference>
<dbReference type="PRINTS" id="PR00449">
    <property type="entry name" value="RASTRNSFRMNG"/>
</dbReference>
<dbReference type="Proteomes" id="UP000023152">
    <property type="component" value="Unassembled WGS sequence"/>
</dbReference>
<dbReference type="PROSITE" id="PS51421">
    <property type="entry name" value="RAS"/>
    <property type="match status" value="1"/>
</dbReference>
<feature type="transmembrane region" description="Helical" evidence="3">
    <location>
        <begin position="274"/>
        <end position="299"/>
    </location>
</feature>
<dbReference type="OrthoDB" id="5976022at2759"/>
<accession>X6N5U1</accession>
<keyword evidence="5" id="KW-1185">Reference proteome</keyword>
<dbReference type="NCBIfam" id="TIGR00231">
    <property type="entry name" value="small_GTP"/>
    <property type="match status" value="1"/>
</dbReference>
<name>X6N5U1_RETFI</name>
<keyword evidence="2" id="KW-0342">GTP-binding</keyword>
<feature type="transmembrane region" description="Helical" evidence="3">
    <location>
        <begin position="238"/>
        <end position="254"/>
    </location>
</feature>
<dbReference type="InterPro" id="IPR020849">
    <property type="entry name" value="Small_GTPase_Ras-type"/>
</dbReference>
<sequence>MADKSNEYKIVVLGGGGVGKSALTIRLVTDNFLDEYDPTIEDSYRKQVSIDDKPALLDILDTAGQEEFSSMQDQWMREGKGFLLVYNITSKPTFEEIEVLREKIVRAKDTDKVPINLFLLYDMCIWMLLFFTYTCNSVIAGNKCDLAQNRQVPIKDAQALGKHLLYFVLYMVFLCVCIRDLDFDVQKKNLTMKTKLTTKRCSLKLFAKLDILKMMDRNQDQRLRQKHSAVKFYEKHKVISEFVFFSFVFFLFIPKETLVCLNLEKSRKSFNGWAIFFVNVEYFLSYFEKFELISIFYIFRKEIDVRTAQQLDVEAQNKEKMRAMFIMLLNR</sequence>
<evidence type="ECO:0000256" key="3">
    <source>
        <dbReference type="SAM" id="Phobius"/>
    </source>
</evidence>
<reference evidence="4 5" key="1">
    <citation type="journal article" date="2013" name="Curr. Biol.">
        <title>The Genome of the Foraminiferan Reticulomyxa filosa.</title>
        <authorList>
            <person name="Glockner G."/>
            <person name="Hulsmann N."/>
            <person name="Schleicher M."/>
            <person name="Noegel A.A."/>
            <person name="Eichinger L."/>
            <person name="Gallinger C."/>
            <person name="Pawlowski J."/>
            <person name="Sierra R."/>
            <person name="Euteneuer U."/>
            <person name="Pillet L."/>
            <person name="Moustafa A."/>
            <person name="Platzer M."/>
            <person name="Groth M."/>
            <person name="Szafranski K."/>
            <person name="Schliwa M."/>
        </authorList>
    </citation>
    <scope>NUCLEOTIDE SEQUENCE [LARGE SCALE GENOMIC DNA]</scope>
</reference>
<dbReference type="PROSITE" id="PS51419">
    <property type="entry name" value="RAB"/>
    <property type="match status" value="1"/>
</dbReference>
<dbReference type="GO" id="GO:0003924">
    <property type="term" value="F:GTPase activity"/>
    <property type="evidence" value="ECO:0007669"/>
    <property type="project" value="InterPro"/>
</dbReference>
<keyword evidence="3" id="KW-0472">Membrane</keyword>
<dbReference type="SUPFAM" id="SSF52540">
    <property type="entry name" value="P-loop containing nucleoside triphosphate hydrolases"/>
    <property type="match status" value="1"/>
</dbReference>
<dbReference type="GO" id="GO:0016020">
    <property type="term" value="C:membrane"/>
    <property type="evidence" value="ECO:0007669"/>
    <property type="project" value="InterPro"/>
</dbReference>
<evidence type="ECO:0000256" key="1">
    <source>
        <dbReference type="ARBA" id="ARBA00022741"/>
    </source>
</evidence>
<dbReference type="InterPro" id="IPR005225">
    <property type="entry name" value="Small_GTP-bd"/>
</dbReference>
<dbReference type="SMART" id="SM00173">
    <property type="entry name" value="RAS"/>
    <property type="match status" value="1"/>
</dbReference>
<dbReference type="InterPro" id="IPR001806">
    <property type="entry name" value="Small_GTPase"/>
</dbReference>
<proteinExistence type="predicted"/>
<keyword evidence="1" id="KW-0547">Nucleotide-binding</keyword>
<dbReference type="GO" id="GO:0007165">
    <property type="term" value="P:signal transduction"/>
    <property type="evidence" value="ECO:0007669"/>
    <property type="project" value="InterPro"/>
</dbReference>
<evidence type="ECO:0000313" key="5">
    <source>
        <dbReference type="Proteomes" id="UP000023152"/>
    </source>
</evidence>
<dbReference type="SMART" id="SM00174">
    <property type="entry name" value="RHO"/>
    <property type="match status" value="1"/>
</dbReference>
<dbReference type="AlphaFoldDB" id="X6N5U1"/>
<dbReference type="Gene3D" id="3.40.50.300">
    <property type="entry name" value="P-loop containing nucleotide triphosphate hydrolases"/>
    <property type="match status" value="1"/>
</dbReference>
<evidence type="ECO:0000313" key="4">
    <source>
        <dbReference type="EMBL" id="ETO20682.1"/>
    </source>
</evidence>
<dbReference type="InterPro" id="IPR027417">
    <property type="entry name" value="P-loop_NTPase"/>
</dbReference>
<feature type="transmembrane region" description="Helical" evidence="3">
    <location>
        <begin position="164"/>
        <end position="183"/>
    </location>
</feature>
<comment type="caution">
    <text evidence="4">The sequence shown here is derived from an EMBL/GenBank/DDBJ whole genome shotgun (WGS) entry which is preliminary data.</text>
</comment>
<protein>
    <submittedName>
        <fullName evidence="4">Ras GTPase</fullName>
    </submittedName>
</protein>
<keyword evidence="3" id="KW-0812">Transmembrane</keyword>